<proteinExistence type="predicted"/>
<feature type="compositionally biased region" description="Polar residues" evidence="1">
    <location>
        <begin position="123"/>
        <end position="132"/>
    </location>
</feature>
<evidence type="ECO:0000313" key="3">
    <source>
        <dbReference type="Proteomes" id="UP000735302"/>
    </source>
</evidence>
<evidence type="ECO:0000313" key="2">
    <source>
        <dbReference type="EMBL" id="GFO34889.1"/>
    </source>
</evidence>
<protein>
    <submittedName>
        <fullName evidence="2">Uncharacterized protein</fullName>
    </submittedName>
</protein>
<feature type="compositionally biased region" description="Basic and acidic residues" evidence="1">
    <location>
        <begin position="225"/>
        <end position="243"/>
    </location>
</feature>
<sequence length="249" mass="29079">MLRIVFDFNHNWKYKDKARLGQMRQDHLCQGKPQGARHSIHRDRVEGVVSKLLHSTSLEMKDIAAENLGKEFSISRAGSLTVEPWRDSGADGRRSFYTQQLKEEEDEEKEWDEEEMEKKRVDTAQQSSHNESSTLLNHVSNRILMLQGGRDAFLGHTEGESIGRLRVSILVILRSERWAHYWGLQKIDWVEERMRERSKIHTELRPLDGSERNEYVPGYSGCYKQQREGQGRERKGREVEELVSRNMAA</sequence>
<dbReference type="EMBL" id="BLXT01006948">
    <property type="protein sequence ID" value="GFO34889.1"/>
    <property type="molecule type" value="Genomic_DNA"/>
</dbReference>
<comment type="caution">
    <text evidence="2">The sequence shown here is derived from an EMBL/GenBank/DDBJ whole genome shotgun (WGS) entry which is preliminary data.</text>
</comment>
<feature type="region of interest" description="Disordered" evidence="1">
    <location>
        <begin position="99"/>
        <end position="132"/>
    </location>
</feature>
<accession>A0AAV4CSQ7</accession>
<keyword evidence="3" id="KW-1185">Reference proteome</keyword>
<feature type="compositionally biased region" description="Acidic residues" evidence="1">
    <location>
        <begin position="103"/>
        <end position="115"/>
    </location>
</feature>
<dbReference type="Proteomes" id="UP000735302">
    <property type="component" value="Unassembled WGS sequence"/>
</dbReference>
<gene>
    <name evidence="2" type="ORF">PoB_006139400</name>
</gene>
<dbReference type="AlphaFoldDB" id="A0AAV4CSQ7"/>
<organism evidence="2 3">
    <name type="scientific">Plakobranchus ocellatus</name>
    <dbReference type="NCBI Taxonomy" id="259542"/>
    <lineage>
        <taxon>Eukaryota</taxon>
        <taxon>Metazoa</taxon>
        <taxon>Spiralia</taxon>
        <taxon>Lophotrochozoa</taxon>
        <taxon>Mollusca</taxon>
        <taxon>Gastropoda</taxon>
        <taxon>Heterobranchia</taxon>
        <taxon>Euthyneura</taxon>
        <taxon>Panpulmonata</taxon>
        <taxon>Sacoglossa</taxon>
        <taxon>Placobranchoidea</taxon>
        <taxon>Plakobranchidae</taxon>
        <taxon>Plakobranchus</taxon>
    </lineage>
</organism>
<evidence type="ECO:0000256" key="1">
    <source>
        <dbReference type="SAM" id="MobiDB-lite"/>
    </source>
</evidence>
<name>A0AAV4CSQ7_9GAST</name>
<reference evidence="2 3" key="1">
    <citation type="journal article" date="2021" name="Elife">
        <title>Chloroplast acquisition without the gene transfer in kleptoplastic sea slugs, Plakobranchus ocellatus.</title>
        <authorList>
            <person name="Maeda T."/>
            <person name="Takahashi S."/>
            <person name="Yoshida T."/>
            <person name="Shimamura S."/>
            <person name="Takaki Y."/>
            <person name="Nagai Y."/>
            <person name="Toyoda A."/>
            <person name="Suzuki Y."/>
            <person name="Arimoto A."/>
            <person name="Ishii H."/>
            <person name="Satoh N."/>
            <person name="Nishiyama T."/>
            <person name="Hasebe M."/>
            <person name="Maruyama T."/>
            <person name="Minagawa J."/>
            <person name="Obokata J."/>
            <person name="Shigenobu S."/>
        </authorList>
    </citation>
    <scope>NUCLEOTIDE SEQUENCE [LARGE SCALE GENOMIC DNA]</scope>
</reference>
<feature type="region of interest" description="Disordered" evidence="1">
    <location>
        <begin position="209"/>
        <end position="249"/>
    </location>
</feature>